<sequence>MFEDFIGESDNIFARLNWNYNLRQPMKGSNYRIGDLILGFYGGLWAYSGWDVLNYSTGEIAKPRR</sequence>
<organism evidence="1 2">
    <name type="scientific">Heterorhabditis bacteriophora</name>
    <name type="common">Entomopathogenic nematode worm</name>
    <dbReference type="NCBI Taxonomy" id="37862"/>
    <lineage>
        <taxon>Eukaryota</taxon>
        <taxon>Metazoa</taxon>
        <taxon>Ecdysozoa</taxon>
        <taxon>Nematoda</taxon>
        <taxon>Chromadorea</taxon>
        <taxon>Rhabditida</taxon>
        <taxon>Rhabditina</taxon>
        <taxon>Rhabditomorpha</taxon>
        <taxon>Strongyloidea</taxon>
        <taxon>Heterorhabditidae</taxon>
        <taxon>Heterorhabditis</taxon>
    </lineage>
</organism>
<dbReference type="Proteomes" id="UP000095283">
    <property type="component" value="Unplaced"/>
</dbReference>
<dbReference type="WBParaSite" id="Hba_07684">
    <property type="protein sequence ID" value="Hba_07684"/>
    <property type="gene ID" value="Hba_07684"/>
</dbReference>
<accession>A0A1I7WRF7</accession>
<proteinExistence type="predicted"/>
<name>A0A1I7WRF7_HETBA</name>
<evidence type="ECO:0000313" key="2">
    <source>
        <dbReference type="WBParaSite" id="Hba_07684"/>
    </source>
</evidence>
<reference evidence="2" key="1">
    <citation type="submission" date="2016-11" db="UniProtKB">
        <authorList>
            <consortium name="WormBaseParasite"/>
        </authorList>
    </citation>
    <scope>IDENTIFICATION</scope>
</reference>
<dbReference type="AlphaFoldDB" id="A0A1I7WRF7"/>
<protein>
    <submittedName>
        <fullName evidence="2">DUF5683 domain-containing protein</fullName>
    </submittedName>
</protein>
<evidence type="ECO:0000313" key="1">
    <source>
        <dbReference type="Proteomes" id="UP000095283"/>
    </source>
</evidence>
<keyword evidence="1" id="KW-1185">Reference proteome</keyword>
<dbReference type="Gene3D" id="1.20.1740.10">
    <property type="entry name" value="Amino acid/polyamine transporter I"/>
    <property type="match status" value="1"/>
</dbReference>